<accession>A0A398ACJ0</accession>
<organism evidence="1 2">
    <name type="scientific">Brassica campestris</name>
    <name type="common">Field mustard</name>
    <dbReference type="NCBI Taxonomy" id="3711"/>
    <lineage>
        <taxon>Eukaryota</taxon>
        <taxon>Viridiplantae</taxon>
        <taxon>Streptophyta</taxon>
        <taxon>Embryophyta</taxon>
        <taxon>Tracheophyta</taxon>
        <taxon>Spermatophyta</taxon>
        <taxon>Magnoliopsida</taxon>
        <taxon>eudicotyledons</taxon>
        <taxon>Gunneridae</taxon>
        <taxon>Pentapetalae</taxon>
        <taxon>rosids</taxon>
        <taxon>malvids</taxon>
        <taxon>Brassicales</taxon>
        <taxon>Brassicaceae</taxon>
        <taxon>Brassiceae</taxon>
        <taxon>Brassica</taxon>
    </lineage>
</organism>
<protein>
    <submittedName>
        <fullName evidence="1">Uncharacterized protein</fullName>
    </submittedName>
</protein>
<gene>
    <name evidence="1" type="ORF">BRARA_B01680</name>
</gene>
<sequence length="67" mass="7632">MVEEEIRNEEEEATIEFDDNASGFLDLMSLFTIASFNPFWSNFAKINITLGINLRNVKLGIKSADFN</sequence>
<dbReference type="Proteomes" id="UP000264353">
    <property type="component" value="Chromosome A2"/>
</dbReference>
<reference evidence="1 2" key="1">
    <citation type="submission" date="2018-06" db="EMBL/GenBank/DDBJ databases">
        <title>WGS assembly of Brassica rapa FPsc.</title>
        <authorList>
            <person name="Bowman J."/>
            <person name="Kohchi T."/>
            <person name="Yamato K."/>
            <person name="Jenkins J."/>
            <person name="Shu S."/>
            <person name="Ishizaki K."/>
            <person name="Yamaoka S."/>
            <person name="Nishihama R."/>
            <person name="Nakamura Y."/>
            <person name="Berger F."/>
            <person name="Adam C."/>
            <person name="Aki S."/>
            <person name="Althoff F."/>
            <person name="Araki T."/>
            <person name="Arteaga-Vazquez M."/>
            <person name="Balasubrmanian S."/>
            <person name="Bauer D."/>
            <person name="Boehm C."/>
            <person name="Briginshaw L."/>
            <person name="Caballero-Perez J."/>
            <person name="Catarino B."/>
            <person name="Chen F."/>
            <person name="Chiyoda S."/>
            <person name="Chovatia M."/>
            <person name="Davies K."/>
            <person name="Delmans M."/>
            <person name="Demura T."/>
            <person name="Dierschke T."/>
            <person name="Dolan L."/>
            <person name="Dorantes-Acosta A."/>
            <person name="Eklund D."/>
            <person name="Florent S."/>
            <person name="Flores-Sandoval E."/>
            <person name="Fujiyama A."/>
            <person name="Fukuzawa H."/>
            <person name="Galik B."/>
            <person name="Grimanelli D."/>
            <person name="Grimwood J."/>
            <person name="Grossniklaus U."/>
            <person name="Hamada T."/>
            <person name="Haseloff J."/>
            <person name="Hetherington A."/>
            <person name="Higo A."/>
            <person name="Hirakawa Y."/>
            <person name="Hundley H."/>
            <person name="Ikeda Y."/>
            <person name="Inoue K."/>
            <person name="Inoue S."/>
            <person name="Ishida S."/>
            <person name="Jia Q."/>
            <person name="Kakita M."/>
            <person name="Kanazawa T."/>
            <person name="Kawai Y."/>
            <person name="Kawashima T."/>
            <person name="Kennedy M."/>
            <person name="Kinose K."/>
            <person name="Kinoshita T."/>
            <person name="Kohara Y."/>
            <person name="Koide E."/>
            <person name="Komatsu K."/>
            <person name="Kopischke S."/>
            <person name="Kubo M."/>
            <person name="Kyozuka J."/>
            <person name="Lagercrantz U."/>
            <person name="Lin S."/>
            <person name="Lindquist E."/>
            <person name="Lipzen A."/>
            <person name="Lu C."/>
            <person name="Luna E."/>
            <person name="Martienssen R."/>
            <person name="Minamino N."/>
            <person name="Mizutani M."/>
            <person name="Mizutani M."/>
            <person name="Mochizuki N."/>
            <person name="Monte I."/>
            <person name="Mosher R."/>
            <person name="Nagasaki H."/>
            <person name="Nakagami H."/>
            <person name="Naramoto S."/>
            <person name="Nishitani K."/>
            <person name="Ohtani M."/>
            <person name="Okamoto T."/>
            <person name="Okumura M."/>
            <person name="Phillips J."/>
            <person name="Pollak B."/>
            <person name="Reinders A."/>
            <person name="Roevekamp M."/>
            <person name="Sano R."/>
            <person name="Sawa S."/>
            <person name="Schmid M."/>
            <person name="Shirakawa M."/>
            <person name="Solano R."/>
            <person name="Spunde A."/>
            <person name="Suetsugu N."/>
            <person name="Sugano S."/>
            <person name="Sugiyama A."/>
            <person name="Sun R."/>
            <person name="Suzuki Y."/>
            <person name="Takenaka M."/>
            <person name="Takezawa D."/>
            <person name="Tomogane H."/>
            <person name="Tsuzuki M."/>
            <person name="Ueda T."/>
            <person name="Umeda M."/>
            <person name="Ward J."/>
            <person name="Watanabe Y."/>
            <person name="Yazaki K."/>
            <person name="Yokoyama R."/>
            <person name="Yoshitake Y."/>
            <person name="Yotsui I."/>
            <person name="Zachgo S."/>
            <person name="Schmutz J."/>
        </authorList>
    </citation>
    <scope>NUCLEOTIDE SEQUENCE [LARGE SCALE GENOMIC DNA]</scope>
    <source>
        <strain evidence="2">cv. B-3</strain>
    </source>
</reference>
<evidence type="ECO:0000313" key="2">
    <source>
        <dbReference type="Proteomes" id="UP000264353"/>
    </source>
</evidence>
<dbReference type="AlphaFoldDB" id="A0A398ACJ0"/>
<name>A0A398ACJ0_BRACM</name>
<evidence type="ECO:0000313" key="1">
    <source>
        <dbReference type="EMBL" id="RID74588.1"/>
    </source>
</evidence>
<proteinExistence type="predicted"/>
<dbReference type="EMBL" id="CM010629">
    <property type="protein sequence ID" value="RID74588.1"/>
    <property type="molecule type" value="Genomic_DNA"/>
</dbReference>